<sequence>MSRRRSTGVTIRAIAAEAGVSIATVSRVLNGHVYVADETRRIVQRAVERLGAKPSAPSRSVQGAVYVRCPYVLTDYFGTIVSSVAETLDLHGRRLILSAGDAALRVDALPGLPDDPEIAGAVLILPPESGEQLRALQARNFPFVVVDPRVSSEDIASVSASHFAGARSLTAHLIELGHRRIGVIGGPQEWLASDSRIVGHAAALATAGLLPSPELLVRNVEPVTDWGYDSALRLLDLPDPPTAIVAFNDKSAVGALRAAHERGLRVPEDLSITGFDDVYLSLSTLPMLTTVRQPLEEMGRMAVTLLMRLLDGHTIESLHVELATHLIVRDSTGPAPNRT</sequence>
<dbReference type="SMART" id="SM00354">
    <property type="entry name" value="HTH_LACI"/>
    <property type="match status" value="1"/>
</dbReference>
<dbReference type="PANTHER" id="PTHR30146:SF153">
    <property type="entry name" value="LACTOSE OPERON REPRESSOR"/>
    <property type="match status" value="1"/>
</dbReference>
<keyword evidence="1" id="KW-0805">Transcription regulation</keyword>
<evidence type="ECO:0000313" key="6">
    <source>
        <dbReference type="Proteomes" id="UP000640052"/>
    </source>
</evidence>
<evidence type="ECO:0000313" key="5">
    <source>
        <dbReference type="EMBL" id="GIH24875.1"/>
    </source>
</evidence>
<proteinExistence type="predicted"/>
<dbReference type="Gene3D" id="3.40.50.2300">
    <property type="match status" value="2"/>
</dbReference>
<dbReference type="InterPro" id="IPR000843">
    <property type="entry name" value="HTH_LacI"/>
</dbReference>
<dbReference type="SUPFAM" id="SSF53822">
    <property type="entry name" value="Periplasmic binding protein-like I"/>
    <property type="match status" value="1"/>
</dbReference>
<dbReference type="PROSITE" id="PS50932">
    <property type="entry name" value="HTH_LACI_2"/>
    <property type="match status" value="1"/>
</dbReference>
<dbReference type="Pfam" id="PF00356">
    <property type="entry name" value="LacI"/>
    <property type="match status" value="1"/>
</dbReference>
<dbReference type="CDD" id="cd01392">
    <property type="entry name" value="HTH_LacI"/>
    <property type="match status" value="1"/>
</dbReference>
<dbReference type="Proteomes" id="UP000640052">
    <property type="component" value="Unassembled WGS sequence"/>
</dbReference>
<dbReference type="GO" id="GO:0000976">
    <property type="term" value="F:transcription cis-regulatory region binding"/>
    <property type="evidence" value="ECO:0007669"/>
    <property type="project" value="TreeGrafter"/>
</dbReference>
<dbReference type="InterPro" id="IPR028082">
    <property type="entry name" value="Peripla_BP_I"/>
</dbReference>
<protein>
    <submittedName>
        <fullName evidence="5">Transcriptional regulator</fullName>
    </submittedName>
</protein>
<reference evidence="5" key="1">
    <citation type="submission" date="2021-01" db="EMBL/GenBank/DDBJ databases">
        <title>Whole genome shotgun sequence of Acrocarpospora phusangensis NBRC 108782.</title>
        <authorList>
            <person name="Komaki H."/>
            <person name="Tamura T."/>
        </authorList>
    </citation>
    <scope>NUCLEOTIDE SEQUENCE</scope>
    <source>
        <strain evidence="5">NBRC 108782</strain>
    </source>
</reference>
<gene>
    <name evidence="5" type="ORF">Aph01nite_31850</name>
</gene>
<dbReference type="Pfam" id="PF13377">
    <property type="entry name" value="Peripla_BP_3"/>
    <property type="match status" value="1"/>
</dbReference>
<dbReference type="PANTHER" id="PTHR30146">
    <property type="entry name" value="LACI-RELATED TRANSCRIPTIONAL REPRESSOR"/>
    <property type="match status" value="1"/>
</dbReference>
<name>A0A919UQT3_9ACTN</name>
<organism evidence="5 6">
    <name type="scientific">Acrocarpospora phusangensis</name>
    <dbReference type="NCBI Taxonomy" id="1070424"/>
    <lineage>
        <taxon>Bacteria</taxon>
        <taxon>Bacillati</taxon>
        <taxon>Actinomycetota</taxon>
        <taxon>Actinomycetes</taxon>
        <taxon>Streptosporangiales</taxon>
        <taxon>Streptosporangiaceae</taxon>
        <taxon>Acrocarpospora</taxon>
    </lineage>
</organism>
<evidence type="ECO:0000259" key="4">
    <source>
        <dbReference type="PROSITE" id="PS50932"/>
    </source>
</evidence>
<dbReference type="SUPFAM" id="SSF47413">
    <property type="entry name" value="lambda repressor-like DNA-binding domains"/>
    <property type="match status" value="1"/>
</dbReference>
<keyword evidence="3" id="KW-0804">Transcription</keyword>
<feature type="domain" description="HTH lacI-type" evidence="4">
    <location>
        <begin position="9"/>
        <end position="63"/>
    </location>
</feature>
<dbReference type="RefSeq" id="WP_204041619.1">
    <property type="nucleotide sequence ID" value="NZ_BOOA01000023.1"/>
</dbReference>
<dbReference type="GO" id="GO:0003700">
    <property type="term" value="F:DNA-binding transcription factor activity"/>
    <property type="evidence" value="ECO:0007669"/>
    <property type="project" value="TreeGrafter"/>
</dbReference>
<keyword evidence="2" id="KW-0238">DNA-binding</keyword>
<evidence type="ECO:0000256" key="2">
    <source>
        <dbReference type="ARBA" id="ARBA00023125"/>
    </source>
</evidence>
<dbReference type="AlphaFoldDB" id="A0A919UQT3"/>
<evidence type="ECO:0000256" key="3">
    <source>
        <dbReference type="ARBA" id="ARBA00023163"/>
    </source>
</evidence>
<dbReference type="EMBL" id="BOOA01000023">
    <property type="protein sequence ID" value="GIH24875.1"/>
    <property type="molecule type" value="Genomic_DNA"/>
</dbReference>
<evidence type="ECO:0000256" key="1">
    <source>
        <dbReference type="ARBA" id="ARBA00023015"/>
    </source>
</evidence>
<dbReference type="InterPro" id="IPR046335">
    <property type="entry name" value="LacI/GalR-like_sensor"/>
</dbReference>
<dbReference type="InterPro" id="IPR010982">
    <property type="entry name" value="Lambda_DNA-bd_dom_sf"/>
</dbReference>
<dbReference type="Gene3D" id="1.10.260.40">
    <property type="entry name" value="lambda repressor-like DNA-binding domains"/>
    <property type="match status" value="1"/>
</dbReference>
<accession>A0A919UQT3</accession>
<keyword evidence="6" id="KW-1185">Reference proteome</keyword>
<comment type="caution">
    <text evidence="5">The sequence shown here is derived from an EMBL/GenBank/DDBJ whole genome shotgun (WGS) entry which is preliminary data.</text>
</comment>